<dbReference type="RefSeq" id="WP_216836959.1">
    <property type="nucleotide sequence ID" value="NZ_JAFNJS010000003.1"/>
</dbReference>
<evidence type="ECO:0000313" key="2">
    <source>
        <dbReference type="EMBL" id="MFC3000896.1"/>
    </source>
</evidence>
<dbReference type="PANTHER" id="PTHR42834">
    <property type="entry name" value="ENDONUCLEASE/EXONUCLEASE/PHOSPHATASE FAMILY PROTEIN (AFU_ORTHOLOGUE AFUA_3G09210)"/>
    <property type="match status" value="1"/>
</dbReference>
<keyword evidence="2" id="KW-0378">Hydrolase</keyword>
<dbReference type="Pfam" id="PF19580">
    <property type="entry name" value="Exo_endo_phos_3"/>
    <property type="match status" value="1"/>
</dbReference>
<sequence length="323" mass="35474">MADRHFIAFWNLENLFDTEDAPRSGGLDRRLATDLRGWDAAVLDQKLDQIARGITAMDGGAGPGILGVCEVESAAVLKRLVQKLGSRKWGYVHAEGLDARGIDTAFLYRKDRYAVDRKQVFTHFVMRRTYTRDILQAPFTTAAGRKLVLLANHWPSRSGGQFESEPYRMTAAETLAHWHTRIHEEEGEDVAVLAMGDFNDEPFDRSLVHYALATNARDRVAGRPGSGPLRVVRRFLNLAAPLAGMGEGTYFYSGQPNLLDQMLAGRALVTGSSGLRLDGPMAILRPPGVTGRPRPFLRPAVKGGIRADGFSDHHAVGVALAED</sequence>
<evidence type="ECO:0000259" key="1">
    <source>
        <dbReference type="Pfam" id="PF19580"/>
    </source>
</evidence>
<evidence type="ECO:0000313" key="3">
    <source>
        <dbReference type="Proteomes" id="UP001595420"/>
    </source>
</evidence>
<reference evidence="3" key="1">
    <citation type="journal article" date="2019" name="Int. J. Syst. Evol. Microbiol.">
        <title>The Global Catalogue of Microorganisms (GCM) 10K type strain sequencing project: providing services to taxonomists for standard genome sequencing and annotation.</title>
        <authorList>
            <consortium name="The Broad Institute Genomics Platform"/>
            <consortium name="The Broad Institute Genome Sequencing Center for Infectious Disease"/>
            <person name="Wu L."/>
            <person name="Ma J."/>
        </authorList>
    </citation>
    <scope>NUCLEOTIDE SEQUENCE [LARGE SCALE GENOMIC DNA]</scope>
    <source>
        <strain evidence="3">CGMCC 1.16855</strain>
    </source>
</reference>
<keyword evidence="2" id="KW-0255">Endonuclease</keyword>
<organism evidence="2 3">
    <name type="scientific">Falsiroseomonas tokyonensis</name>
    <dbReference type="NCBI Taxonomy" id="430521"/>
    <lineage>
        <taxon>Bacteria</taxon>
        <taxon>Pseudomonadati</taxon>
        <taxon>Pseudomonadota</taxon>
        <taxon>Alphaproteobacteria</taxon>
        <taxon>Acetobacterales</taxon>
        <taxon>Roseomonadaceae</taxon>
        <taxon>Falsiroseomonas</taxon>
    </lineage>
</organism>
<keyword evidence="3" id="KW-1185">Reference proteome</keyword>
<feature type="domain" description="Endonuclease/exonuclease/phosphatase" evidence="1">
    <location>
        <begin position="7"/>
        <end position="276"/>
    </location>
</feature>
<dbReference type="PANTHER" id="PTHR42834:SF1">
    <property type="entry name" value="ENDONUCLEASE_EXONUCLEASE_PHOSPHATASE FAMILY PROTEIN (AFU_ORTHOLOGUE AFUA_3G09210)"/>
    <property type="match status" value="1"/>
</dbReference>
<name>A0ABV7BT65_9PROT</name>
<gene>
    <name evidence="2" type="ORF">ACFOD3_13405</name>
</gene>
<dbReference type="InterPro" id="IPR005135">
    <property type="entry name" value="Endo/exonuclease/phosphatase"/>
</dbReference>
<accession>A0ABV7BT65</accession>
<dbReference type="Proteomes" id="UP001595420">
    <property type="component" value="Unassembled WGS sequence"/>
</dbReference>
<proteinExistence type="predicted"/>
<comment type="caution">
    <text evidence="2">The sequence shown here is derived from an EMBL/GenBank/DDBJ whole genome shotgun (WGS) entry which is preliminary data.</text>
</comment>
<protein>
    <submittedName>
        <fullName evidence="2">Endonuclease/exonuclease/phosphatase family protein</fullName>
    </submittedName>
</protein>
<keyword evidence="2" id="KW-0540">Nuclease</keyword>
<dbReference type="GO" id="GO:0004519">
    <property type="term" value="F:endonuclease activity"/>
    <property type="evidence" value="ECO:0007669"/>
    <property type="project" value="UniProtKB-KW"/>
</dbReference>
<dbReference type="EMBL" id="JBHRSB010000003">
    <property type="protein sequence ID" value="MFC3000896.1"/>
    <property type="molecule type" value="Genomic_DNA"/>
</dbReference>